<dbReference type="PANTHER" id="PTHR43649">
    <property type="entry name" value="ARABINOSE-BINDING PROTEIN-RELATED"/>
    <property type="match status" value="1"/>
</dbReference>
<dbReference type="Proteomes" id="UP000641588">
    <property type="component" value="Unassembled WGS sequence"/>
</dbReference>
<dbReference type="PROSITE" id="PS51257">
    <property type="entry name" value="PROKAR_LIPOPROTEIN"/>
    <property type="match status" value="1"/>
</dbReference>
<proteinExistence type="inferred from homology"/>
<dbReference type="RefSeq" id="WP_171652243.1">
    <property type="nucleotide sequence ID" value="NZ_WHOD01000052.1"/>
</dbReference>
<feature type="region of interest" description="Disordered" evidence="8">
    <location>
        <begin position="19"/>
        <end position="57"/>
    </location>
</feature>
<dbReference type="InterPro" id="IPR006061">
    <property type="entry name" value="SBP_1_CS"/>
</dbReference>
<reference evidence="10" key="1">
    <citation type="submission" date="2019-10" db="EMBL/GenBank/DDBJ databases">
        <title>Description of Paenibacillus glebae sp. nov.</title>
        <authorList>
            <person name="Carlier A."/>
            <person name="Qi S."/>
        </authorList>
    </citation>
    <scope>NUCLEOTIDE SEQUENCE</scope>
    <source>
        <strain evidence="10">LMG 31456</strain>
    </source>
</reference>
<dbReference type="Pfam" id="PF01547">
    <property type="entry name" value="SBP_bac_1"/>
    <property type="match status" value="1"/>
</dbReference>
<dbReference type="InterPro" id="IPR050490">
    <property type="entry name" value="Bact_solute-bd_prot1"/>
</dbReference>
<evidence type="ECO:0000256" key="8">
    <source>
        <dbReference type="SAM" id="MobiDB-lite"/>
    </source>
</evidence>
<protein>
    <submittedName>
        <fullName evidence="10">Extracellular solute-binding protein</fullName>
    </submittedName>
</protein>
<evidence type="ECO:0000256" key="3">
    <source>
        <dbReference type="ARBA" id="ARBA00022475"/>
    </source>
</evidence>
<keyword evidence="5" id="KW-0472">Membrane</keyword>
<evidence type="ECO:0000256" key="7">
    <source>
        <dbReference type="ARBA" id="ARBA00023288"/>
    </source>
</evidence>
<dbReference type="PANTHER" id="PTHR43649:SF33">
    <property type="entry name" value="POLYGALACTURONAN_RHAMNOGALACTURONAN-BINDING PROTEIN YTCQ"/>
    <property type="match status" value="1"/>
</dbReference>
<dbReference type="AlphaFoldDB" id="A0A972JYZ8"/>
<dbReference type="Gene3D" id="3.40.190.10">
    <property type="entry name" value="Periplasmic binding protein-like II"/>
    <property type="match status" value="2"/>
</dbReference>
<feature type="compositionally biased region" description="Low complexity" evidence="8">
    <location>
        <begin position="34"/>
        <end position="51"/>
    </location>
</feature>
<evidence type="ECO:0000256" key="6">
    <source>
        <dbReference type="ARBA" id="ARBA00023139"/>
    </source>
</evidence>
<accession>A0A972JYZ8</accession>
<dbReference type="SUPFAM" id="SSF53850">
    <property type="entry name" value="Periplasmic binding protein-like II"/>
    <property type="match status" value="1"/>
</dbReference>
<dbReference type="InterPro" id="IPR006059">
    <property type="entry name" value="SBP"/>
</dbReference>
<evidence type="ECO:0000313" key="11">
    <source>
        <dbReference type="Proteomes" id="UP000641588"/>
    </source>
</evidence>
<feature type="chain" id="PRO_5039400747" evidence="9">
    <location>
        <begin position="22"/>
        <end position="439"/>
    </location>
</feature>
<dbReference type="GO" id="GO:0055085">
    <property type="term" value="P:transmembrane transport"/>
    <property type="evidence" value="ECO:0007669"/>
    <property type="project" value="InterPro"/>
</dbReference>
<keyword evidence="3" id="KW-1003">Cell membrane</keyword>
<name>A0A972JYZ8_9BACL</name>
<keyword evidence="4 9" id="KW-0732">Signal</keyword>
<keyword evidence="7" id="KW-0449">Lipoprotein</keyword>
<keyword evidence="6" id="KW-0564">Palmitate</keyword>
<evidence type="ECO:0000313" key="10">
    <source>
        <dbReference type="EMBL" id="NOU94044.1"/>
    </source>
</evidence>
<comment type="similarity">
    <text evidence="1">Belongs to the bacterial solute-binding protein 1 family.</text>
</comment>
<gene>
    <name evidence="10" type="ORF">GC093_12555</name>
</gene>
<evidence type="ECO:0000256" key="5">
    <source>
        <dbReference type="ARBA" id="ARBA00023136"/>
    </source>
</evidence>
<organism evidence="10 11">
    <name type="scientific">Paenibacillus foliorum</name>
    <dbReference type="NCBI Taxonomy" id="2654974"/>
    <lineage>
        <taxon>Bacteria</taxon>
        <taxon>Bacillati</taxon>
        <taxon>Bacillota</taxon>
        <taxon>Bacilli</taxon>
        <taxon>Bacillales</taxon>
        <taxon>Paenibacillaceae</taxon>
        <taxon>Paenibacillus</taxon>
    </lineage>
</organism>
<sequence>MSTKWKVSVALILASALAASGCSQRPEKPSAEPSSGKESSTNNSNSSNSSSPKKTLSMMMNVPDQPVQDVYRQIINDFIKENPTIGVNIQFPGSAYENNMKVKMAANDLPDIFDTHGWAQVRYGEYLGDLREEPWVKQLTDTIKNVVTDKNGKVYALPISEAKDGIMYNVDMLKKYNVEPPQTFDELIAAAEKIKKDSGGKTTPFFFSGIDESTIGTYFGYFANALLISPASNSAEDLLKNTFDWSKWTTLPDKLLDIKNRGLINEDFLTAKRSELPAVFAADKVAFALLGPSFVDAVNKLKPDMKVGLMPIPSMSASDKPSFSGGERNTLGVWKDSKNIPEAKKLMAFFAKPENLSKIANVTKLQSGLKGIESKHELTEYYDKYANTRVLPYFDRVYLPNGMWSVMSKSGTELLAGRITSKEYSETMKREVERLRNNK</sequence>
<evidence type="ECO:0000256" key="2">
    <source>
        <dbReference type="ARBA" id="ARBA00022448"/>
    </source>
</evidence>
<evidence type="ECO:0000256" key="4">
    <source>
        <dbReference type="ARBA" id="ARBA00022729"/>
    </source>
</evidence>
<evidence type="ECO:0000256" key="9">
    <source>
        <dbReference type="SAM" id="SignalP"/>
    </source>
</evidence>
<comment type="caution">
    <text evidence="10">The sequence shown here is derived from an EMBL/GenBank/DDBJ whole genome shotgun (WGS) entry which is preliminary data.</text>
</comment>
<dbReference type="EMBL" id="WHOD01000052">
    <property type="protein sequence ID" value="NOU94044.1"/>
    <property type="molecule type" value="Genomic_DNA"/>
</dbReference>
<keyword evidence="2" id="KW-0813">Transport</keyword>
<evidence type="ECO:0000256" key="1">
    <source>
        <dbReference type="ARBA" id="ARBA00008520"/>
    </source>
</evidence>
<feature type="signal peptide" evidence="9">
    <location>
        <begin position="1"/>
        <end position="21"/>
    </location>
</feature>
<dbReference type="PROSITE" id="PS01037">
    <property type="entry name" value="SBP_BACTERIAL_1"/>
    <property type="match status" value="1"/>
</dbReference>
<keyword evidence="11" id="KW-1185">Reference proteome</keyword>